<proteinExistence type="inferred from homology"/>
<feature type="domain" description="EF-hand" evidence="5">
    <location>
        <begin position="100"/>
        <end position="135"/>
    </location>
</feature>
<dbReference type="InterPro" id="IPR018247">
    <property type="entry name" value="EF_Hand_1_Ca_BS"/>
</dbReference>
<gene>
    <name evidence="6" type="ORF">SNE40_004737</name>
</gene>
<dbReference type="Proteomes" id="UP001347796">
    <property type="component" value="Unassembled WGS sequence"/>
</dbReference>
<evidence type="ECO:0000313" key="6">
    <source>
        <dbReference type="EMBL" id="KAK6188591.1"/>
    </source>
</evidence>
<dbReference type="GO" id="GO:0005509">
    <property type="term" value="F:calcium ion binding"/>
    <property type="evidence" value="ECO:0007669"/>
    <property type="project" value="InterPro"/>
</dbReference>
<evidence type="ECO:0000256" key="3">
    <source>
        <dbReference type="ARBA" id="ARBA00022737"/>
    </source>
</evidence>
<reference evidence="6 7" key="1">
    <citation type="submission" date="2024-01" db="EMBL/GenBank/DDBJ databases">
        <title>The genome of the rayed Mediterranean limpet Patella caerulea (Linnaeus, 1758).</title>
        <authorList>
            <person name="Anh-Thu Weber A."/>
            <person name="Halstead-Nussloch G."/>
        </authorList>
    </citation>
    <scope>NUCLEOTIDE SEQUENCE [LARGE SCALE GENOMIC DNA]</scope>
    <source>
        <strain evidence="6">AATW-2023a</strain>
        <tissue evidence="6">Whole specimen</tissue>
    </source>
</reference>
<keyword evidence="3" id="KW-0677">Repeat</keyword>
<dbReference type="InterPro" id="IPR011992">
    <property type="entry name" value="EF-hand-dom_pair"/>
</dbReference>
<dbReference type="SUPFAM" id="SSF47473">
    <property type="entry name" value="EF-hand"/>
    <property type="match status" value="1"/>
</dbReference>
<feature type="domain" description="EF-hand" evidence="5">
    <location>
        <begin position="63"/>
        <end position="98"/>
    </location>
</feature>
<comment type="similarity">
    <text evidence="1">Belongs to the recoverin family.</text>
</comment>
<dbReference type="PROSITE" id="PS50222">
    <property type="entry name" value="EF_HAND_2"/>
    <property type="match status" value="3"/>
</dbReference>
<comment type="caution">
    <text evidence="6">The sequence shown here is derived from an EMBL/GenBank/DDBJ whole genome shotgun (WGS) entry which is preliminary data.</text>
</comment>
<feature type="domain" description="EF-hand" evidence="5">
    <location>
        <begin position="147"/>
        <end position="182"/>
    </location>
</feature>
<dbReference type="InterPro" id="IPR002048">
    <property type="entry name" value="EF_hand_dom"/>
</dbReference>
<evidence type="ECO:0000256" key="4">
    <source>
        <dbReference type="ARBA" id="ARBA00022837"/>
    </source>
</evidence>
<keyword evidence="7" id="KW-1185">Reference proteome</keyword>
<evidence type="ECO:0000313" key="7">
    <source>
        <dbReference type="Proteomes" id="UP001347796"/>
    </source>
</evidence>
<evidence type="ECO:0000256" key="1">
    <source>
        <dbReference type="ARBA" id="ARBA00006049"/>
    </source>
</evidence>
<dbReference type="AlphaFoldDB" id="A0AAN8Q1B4"/>
<evidence type="ECO:0000259" key="5">
    <source>
        <dbReference type="PROSITE" id="PS50222"/>
    </source>
</evidence>
<dbReference type="CDD" id="cd00051">
    <property type="entry name" value="EFh"/>
    <property type="match status" value="2"/>
</dbReference>
<dbReference type="PANTHER" id="PTHR23055:SF69">
    <property type="entry name" value="NEURONAL CALCIUM SENSOR 2"/>
    <property type="match status" value="1"/>
</dbReference>
<dbReference type="SMART" id="SM00054">
    <property type="entry name" value="EFh"/>
    <property type="match status" value="3"/>
</dbReference>
<evidence type="ECO:0000256" key="2">
    <source>
        <dbReference type="ARBA" id="ARBA00022723"/>
    </source>
</evidence>
<sequence>MGNAGSKKTKLSKEDLYFLETNTNFEKAEIKQWYKGFMRDCPSGTLSKEKFKEVYSQFFPGGDPKDFCEHVFRSFDKDHSGSIEFKEFLLAINITSQKGKAEDKLNWAFDMYDIDGNGTIDHKEMESIIQAIYSMLGAALVGQSMDTPSERTVKIFEKMDSNGDGVLTKEEFIQGCLNDQCLYQMLTADASKE</sequence>
<organism evidence="6 7">
    <name type="scientific">Patella caerulea</name>
    <name type="common">Rayed Mediterranean limpet</name>
    <dbReference type="NCBI Taxonomy" id="87958"/>
    <lineage>
        <taxon>Eukaryota</taxon>
        <taxon>Metazoa</taxon>
        <taxon>Spiralia</taxon>
        <taxon>Lophotrochozoa</taxon>
        <taxon>Mollusca</taxon>
        <taxon>Gastropoda</taxon>
        <taxon>Patellogastropoda</taxon>
        <taxon>Patelloidea</taxon>
        <taxon>Patellidae</taxon>
        <taxon>Patella</taxon>
    </lineage>
</organism>
<dbReference type="PRINTS" id="PR00450">
    <property type="entry name" value="RECOVERIN"/>
</dbReference>
<protein>
    <recommendedName>
        <fullName evidence="5">EF-hand domain-containing protein</fullName>
    </recommendedName>
</protein>
<accession>A0AAN8Q1B4</accession>
<keyword evidence="4" id="KW-0106">Calcium</keyword>
<dbReference type="Pfam" id="PF13499">
    <property type="entry name" value="EF-hand_7"/>
    <property type="match status" value="2"/>
</dbReference>
<name>A0AAN8Q1B4_PATCE</name>
<dbReference type="FunFam" id="1.10.238.10:FF:000009">
    <property type="entry name" value="Visinin-like protein 1"/>
    <property type="match status" value="1"/>
</dbReference>
<dbReference type="PROSITE" id="PS00018">
    <property type="entry name" value="EF_HAND_1"/>
    <property type="match status" value="3"/>
</dbReference>
<dbReference type="Gene3D" id="1.10.238.10">
    <property type="entry name" value="EF-hand"/>
    <property type="match status" value="1"/>
</dbReference>
<dbReference type="PANTHER" id="PTHR23055">
    <property type="entry name" value="CALCIUM BINDING PROTEINS"/>
    <property type="match status" value="1"/>
</dbReference>
<dbReference type="InterPro" id="IPR028846">
    <property type="entry name" value="Recoverin"/>
</dbReference>
<keyword evidence="2" id="KW-0479">Metal-binding</keyword>
<dbReference type="EMBL" id="JAZGQO010000003">
    <property type="protein sequence ID" value="KAK6188591.1"/>
    <property type="molecule type" value="Genomic_DNA"/>
</dbReference>